<dbReference type="InterPro" id="IPR007867">
    <property type="entry name" value="GMC_OxRtase_C"/>
</dbReference>
<dbReference type="PANTHER" id="PTHR11552">
    <property type="entry name" value="GLUCOSE-METHANOL-CHOLINE GMC OXIDOREDUCTASE"/>
    <property type="match status" value="1"/>
</dbReference>
<evidence type="ECO:0000256" key="2">
    <source>
        <dbReference type="ARBA" id="ARBA00010790"/>
    </source>
</evidence>
<comment type="similarity">
    <text evidence="2">Belongs to the GMC oxidoreductase family.</text>
</comment>
<sequence>MTSSTMALIVLAVTTLAAAGKDLTDFPRDSYDFIVVGSGSAGAVVASRLSEDAGVTVLLLEQGGDDRGIQDISVPGYARRAWLNPNISLTYSSEPMPDKYKSLKNGQTNWLRGAVLGGCSSNNNLAYQRGSKQDFDKWAETVKDDAWNYDHILSYFKRLERVTNPELKTSVYRGSDGPLSVTRSCPIYGLTDKILDALRESGIEYNEDHNGESVLGSSRTQLNTENGERVSTSKAYIHPFLGRANLDVVVHALVEKVVIANKKAVGVQMQKGGQTYIVKANREVVLSAGSLGSAQLLMLSGIGPRKHLEQLNIPVVVDSPVGQSLHDQVMFDLAMAIDKPIGTPAGVLTSTWALGEYATLKTGPLSVSDSGVVFYVGSTDEARRLAWPDLMILVSLSVSGTAAMLGSGYDDATVSGLSSRNNVTSGFTFNPTLLRPASTGSLRLRNNRTGNNFIIDPNYFAESQDVEALVEAVEICKNVLKSKTMRDLGARLVDTKPLKICESLVFDSKDYWRCVIKARPRSLNHITGTCKMGSADDVSAVVDPQLRVKGIVGLRVADASITPHVVSASTHALAVLIGEKAADIIQGKQLPPTVILKQNNASTQLCPTQQVVMVMLSIFFLLLM</sequence>
<evidence type="ECO:0000256" key="4">
    <source>
        <dbReference type="ARBA" id="ARBA00022827"/>
    </source>
</evidence>
<feature type="signal peptide" evidence="6">
    <location>
        <begin position="1"/>
        <end position="20"/>
    </location>
</feature>
<dbReference type="PANTHER" id="PTHR11552:SF147">
    <property type="entry name" value="CHOLINE DEHYDROGENASE, MITOCHONDRIAL"/>
    <property type="match status" value="1"/>
</dbReference>
<evidence type="ECO:0000259" key="8">
    <source>
        <dbReference type="Pfam" id="PF05199"/>
    </source>
</evidence>
<feature type="binding site" evidence="5">
    <location>
        <position position="254"/>
    </location>
    <ligand>
        <name>FAD</name>
        <dbReference type="ChEBI" id="CHEBI:57692"/>
    </ligand>
</feature>
<dbReference type="SUPFAM" id="SSF54373">
    <property type="entry name" value="FAD-linked reductases, C-terminal domain"/>
    <property type="match status" value="1"/>
</dbReference>
<dbReference type="GO" id="GO:0016614">
    <property type="term" value="F:oxidoreductase activity, acting on CH-OH group of donors"/>
    <property type="evidence" value="ECO:0007669"/>
    <property type="project" value="InterPro"/>
</dbReference>
<keyword evidence="10" id="KW-1185">Reference proteome</keyword>
<dbReference type="PIRSF" id="PIRSF000137">
    <property type="entry name" value="Alcohol_oxidase"/>
    <property type="match status" value="1"/>
</dbReference>
<dbReference type="Gene3D" id="3.50.50.60">
    <property type="entry name" value="FAD/NAD(P)-binding domain"/>
    <property type="match status" value="1"/>
</dbReference>
<dbReference type="Gene3D" id="3.30.560.10">
    <property type="entry name" value="Glucose Oxidase, domain 3"/>
    <property type="match status" value="1"/>
</dbReference>
<dbReference type="EMBL" id="CAXITT010001123">
    <property type="protein sequence ID" value="CAL1547963.1"/>
    <property type="molecule type" value="Genomic_DNA"/>
</dbReference>
<evidence type="ECO:0000313" key="10">
    <source>
        <dbReference type="Proteomes" id="UP001497497"/>
    </source>
</evidence>
<dbReference type="InterPro" id="IPR036188">
    <property type="entry name" value="FAD/NAD-bd_sf"/>
</dbReference>
<feature type="domain" description="Glucose-methanol-choline oxidoreductase N-terminal" evidence="7">
    <location>
        <begin position="31"/>
        <end position="329"/>
    </location>
</feature>
<reference evidence="9 10" key="1">
    <citation type="submission" date="2024-04" db="EMBL/GenBank/DDBJ databases">
        <authorList>
            <consortium name="Genoscope - CEA"/>
            <person name="William W."/>
        </authorList>
    </citation>
    <scope>NUCLEOTIDE SEQUENCE [LARGE SCALE GENOMIC DNA]</scope>
</reference>
<comment type="caution">
    <text evidence="9">The sequence shown here is derived from an EMBL/GenBank/DDBJ whole genome shotgun (WGS) entry which is preliminary data.</text>
</comment>
<evidence type="ECO:0000259" key="7">
    <source>
        <dbReference type="Pfam" id="PF00732"/>
    </source>
</evidence>
<evidence type="ECO:0000256" key="6">
    <source>
        <dbReference type="SAM" id="SignalP"/>
    </source>
</evidence>
<protein>
    <submittedName>
        <fullName evidence="9">Uncharacterized protein</fullName>
    </submittedName>
</protein>
<accession>A0AAV2IL86</accession>
<dbReference type="Pfam" id="PF05199">
    <property type="entry name" value="GMC_oxred_C"/>
    <property type="match status" value="1"/>
</dbReference>
<feature type="domain" description="Glucose-methanol-choline oxidoreductase C-terminal" evidence="8">
    <location>
        <begin position="436"/>
        <end position="578"/>
    </location>
</feature>
<feature type="binding site" evidence="5">
    <location>
        <position position="115"/>
    </location>
    <ligand>
        <name>FAD</name>
        <dbReference type="ChEBI" id="CHEBI:57692"/>
    </ligand>
</feature>
<evidence type="ECO:0000256" key="5">
    <source>
        <dbReference type="PIRSR" id="PIRSR000137-2"/>
    </source>
</evidence>
<feature type="chain" id="PRO_5043461009" evidence="6">
    <location>
        <begin position="21"/>
        <end position="624"/>
    </location>
</feature>
<dbReference type="Proteomes" id="UP001497497">
    <property type="component" value="Unassembled WGS sequence"/>
</dbReference>
<keyword evidence="3" id="KW-0285">Flavoprotein</keyword>
<evidence type="ECO:0000256" key="1">
    <source>
        <dbReference type="ARBA" id="ARBA00001974"/>
    </source>
</evidence>
<proteinExistence type="inferred from homology"/>
<name>A0AAV2IL86_LYMST</name>
<evidence type="ECO:0000256" key="3">
    <source>
        <dbReference type="ARBA" id="ARBA00022630"/>
    </source>
</evidence>
<comment type="cofactor">
    <cofactor evidence="1 5">
        <name>FAD</name>
        <dbReference type="ChEBI" id="CHEBI:57692"/>
    </cofactor>
</comment>
<evidence type="ECO:0000313" key="9">
    <source>
        <dbReference type="EMBL" id="CAL1547963.1"/>
    </source>
</evidence>
<organism evidence="9 10">
    <name type="scientific">Lymnaea stagnalis</name>
    <name type="common">Great pond snail</name>
    <name type="synonym">Helix stagnalis</name>
    <dbReference type="NCBI Taxonomy" id="6523"/>
    <lineage>
        <taxon>Eukaryota</taxon>
        <taxon>Metazoa</taxon>
        <taxon>Spiralia</taxon>
        <taxon>Lophotrochozoa</taxon>
        <taxon>Mollusca</taxon>
        <taxon>Gastropoda</taxon>
        <taxon>Heterobranchia</taxon>
        <taxon>Euthyneura</taxon>
        <taxon>Panpulmonata</taxon>
        <taxon>Hygrophila</taxon>
        <taxon>Lymnaeoidea</taxon>
        <taxon>Lymnaeidae</taxon>
        <taxon>Lymnaea</taxon>
    </lineage>
</organism>
<dbReference type="InterPro" id="IPR000172">
    <property type="entry name" value="GMC_OxRdtase_N"/>
</dbReference>
<dbReference type="GO" id="GO:0050660">
    <property type="term" value="F:flavin adenine dinucleotide binding"/>
    <property type="evidence" value="ECO:0007669"/>
    <property type="project" value="InterPro"/>
</dbReference>
<dbReference type="SUPFAM" id="SSF51905">
    <property type="entry name" value="FAD/NAD(P)-binding domain"/>
    <property type="match status" value="1"/>
</dbReference>
<dbReference type="Pfam" id="PF00732">
    <property type="entry name" value="GMC_oxred_N"/>
    <property type="match status" value="1"/>
</dbReference>
<dbReference type="InterPro" id="IPR012132">
    <property type="entry name" value="GMC_OxRdtase"/>
</dbReference>
<dbReference type="AlphaFoldDB" id="A0AAV2IL86"/>
<keyword evidence="4 5" id="KW-0274">FAD</keyword>
<gene>
    <name evidence="9" type="ORF">GSLYS_00021280001</name>
</gene>
<keyword evidence="6" id="KW-0732">Signal</keyword>